<sequence>MGKTTTISSTAARQCNPFGGRPPGTFVTLEARGLGHWWLGSTGTSTRRAAALRTPRAATSAPPRARPDFPLNCYLDPS</sequence>
<feature type="compositionally biased region" description="Polar residues" evidence="1">
    <location>
        <begin position="1"/>
        <end position="13"/>
    </location>
</feature>
<keyword evidence="3" id="KW-1185">Reference proteome</keyword>
<feature type="compositionally biased region" description="Low complexity" evidence="1">
    <location>
        <begin position="53"/>
        <end position="63"/>
    </location>
</feature>
<dbReference type="HOGENOM" id="CLU_2626241_0_0_1"/>
<evidence type="ECO:0000313" key="2">
    <source>
        <dbReference type="EnsemblPlants" id="OPUNC04G06510.1"/>
    </source>
</evidence>
<name>A0A0E0KP39_ORYPU</name>
<protein>
    <submittedName>
        <fullName evidence="2">Uncharacterized protein</fullName>
    </submittedName>
</protein>
<dbReference type="AlphaFoldDB" id="A0A0E0KP39"/>
<feature type="region of interest" description="Disordered" evidence="1">
    <location>
        <begin position="1"/>
        <end position="21"/>
    </location>
</feature>
<reference evidence="2" key="2">
    <citation type="submission" date="2018-05" db="EMBL/GenBank/DDBJ databases">
        <title>OpunRS2 (Oryza punctata Reference Sequence Version 2).</title>
        <authorList>
            <person name="Zhang J."/>
            <person name="Kudrna D."/>
            <person name="Lee S."/>
            <person name="Talag J."/>
            <person name="Welchert J."/>
            <person name="Wing R.A."/>
        </authorList>
    </citation>
    <scope>NUCLEOTIDE SEQUENCE [LARGE SCALE GENOMIC DNA]</scope>
</reference>
<dbReference type="Proteomes" id="UP000026962">
    <property type="component" value="Chromosome 4"/>
</dbReference>
<reference evidence="2" key="1">
    <citation type="submission" date="2015-04" db="UniProtKB">
        <authorList>
            <consortium name="EnsemblPlants"/>
        </authorList>
    </citation>
    <scope>IDENTIFICATION</scope>
</reference>
<evidence type="ECO:0000256" key="1">
    <source>
        <dbReference type="SAM" id="MobiDB-lite"/>
    </source>
</evidence>
<feature type="region of interest" description="Disordered" evidence="1">
    <location>
        <begin position="53"/>
        <end position="78"/>
    </location>
</feature>
<dbReference type="Gramene" id="OPUNC04G06510.1">
    <property type="protein sequence ID" value="OPUNC04G06510.1"/>
    <property type="gene ID" value="OPUNC04G06510"/>
</dbReference>
<evidence type="ECO:0000313" key="3">
    <source>
        <dbReference type="Proteomes" id="UP000026962"/>
    </source>
</evidence>
<proteinExistence type="predicted"/>
<accession>A0A0E0KP39</accession>
<organism evidence="2">
    <name type="scientific">Oryza punctata</name>
    <name type="common">Red rice</name>
    <dbReference type="NCBI Taxonomy" id="4537"/>
    <lineage>
        <taxon>Eukaryota</taxon>
        <taxon>Viridiplantae</taxon>
        <taxon>Streptophyta</taxon>
        <taxon>Embryophyta</taxon>
        <taxon>Tracheophyta</taxon>
        <taxon>Spermatophyta</taxon>
        <taxon>Magnoliopsida</taxon>
        <taxon>Liliopsida</taxon>
        <taxon>Poales</taxon>
        <taxon>Poaceae</taxon>
        <taxon>BOP clade</taxon>
        <taxon>Oryzoideae</taxon>
        <taxon>Oryzeae</taxon>
        <taxon>Oryzinae</taxon>
        <taxon>Oryza</taxon>
    </lineage>
</organism>
<dbReference type="EnsemblPlants" id="OPUNC04G06510.1">
    <property type="protein sequence ID" value="OPUNC04G06510.1"/>
    <property type="gene ID" value="OPUNC04G06510"/>
</dbReference>